<keyword evidence="2" id="KW-1185">Reference proteome</keyword>
<dbReference type="InterPro" id="IPR011652">
    <property type="entry name" value="MORN_2"/>
</dbReference>
<gene>
    <name evidence="1" type="ordered locus">Fluta_1974</name>
</gene>
<reference evidence="2" key="2">
    <citation type="submission" date="2011-02" db="EMBL/GenBank/DDBJ databases">
        <title>The complete genome of Fluviicola taffensis DSM 16823.</title>
        <authorList>
            <consortium name="US DOE Joint Genome Institute (JGI-PGF)"/>
            <person name="Lucas S."/>
            <person name="Copeland A."/>
            <person name="Lapidus A."/>
            <person name="Bruce D."/>
            <person name="Goodwin L."/>
            <person name="Pitluck S."/>
            <person name="Kyrpides N."/>
            <person name="Mavromatis K."/>
            <person name="Ivanova N."/>
            <person name="Mikhailova N."/>
            <person name="Pagani I."/>
            <person name="Chertkov O."/>
            <person name="Detter J.C."/>
            <person name="Han C."/>
            <person name="Tapia R."/>
            <person name="Land M."/>
            <person name="Hauser L."/>
            <person name="Markowitz V."/>
            <person name="Cheng J.-F."/>
            <person name="Hugenholtz P."/>
            <person name="Woyke T."/>
            <person name="Wu D."/>
            <person name="Tindall B."/>
            <person name="Pomrenke H.G."/>
            <person name="Brambilla E."/>
            <person name="Klenk H.-P."/>
            <person name="Eisen J.A."/>
        </authorList>
    </citation>
    <scope>NUCLEOTIDE SEQUENCE [LARGE SCALE GENOMIC DNA]</scope>
    <source>
        <strain evidence="2">DSM 16823 / RW262 / RW262</strain>
    </source>
</reference>
<protein>
    <submittedName>
        <fullName evidence="1">MORN variant repeat-containing protein</fullName>
    </submittedName>
</protein>
<dbReference type="Proteomes" id="UP000007463">
    <property type="component" value="Chromosome"/>
</dbReference>
<dbReference type="KEGG" id="fte:Fluta_1974"/>
<dbReference type="Gene3D" id="2.20.110.10">
    <property type="entry name" value="Histone H3 K4-specific methyltransferase SET7/9 N-terminal domain"/>
    <property type="match status" value="3"/>
</dbReference>
<organism evidence="1 2">
    <name type="scientific">Fluviicola taffensis (strain DSM 16823 / NCIMB 13979 / RW262)</name>
    <dbReference type="NCBI Taxonomy" id="755732"/>
    <lineage>
        <taxon>Bacteria</taxon>
        <taxon>Pseudomonadati</taxon>
        <taxon>Bacteroidota</taxon>
        <taxon>Flavobacteriia</taxon>
        <taxon>Flavobacteriales</taxon>
        <taxon>Crocinitomicaceae</taxon>
        <taxon>Fluviicola</taxon>
    </lineage>
</organism>
<dbReference type="EMBL" id="CP002542">
    <property type="protein sequence ID" value="AEA43960.1"/>
    <property type="molecule type" value="Genomic_DNA"/>
</dbReference>
<reference evidence="1 2" key="1">
    <citation type="journal article" date="2011" name="Stand. Genomic Sci.">
        <title>Complete genome sequence of the gliding freshwater bacterium Fluviicola taffensis type strain (RW262).</title>
        <authorList>
            <person name="Woyke T."/>
            <person name="Chertkov O."/>
            <person name="Lapidus A."/>
            <person name="Nolan M."/>
            <person name="Lucas S."/>
            <person name="Del Rio T.G."/>
            <person name="Tice H."/>
            <person name="Cheng J.F."/>
            <person name="Tapia R."/>
            <person name="Han C."/>
            <person name="Goodwin L."/>
            <person name="Pitluck S."/>
            <person name="Liolios K."/>
            <person name="Pagani I."/>
            <person name="Ivanova N."/>
            <person name="Huntemann M."/>
            <person name="Mavromatis K."/>
            <person name="Mikhailova N."/>
            <person name="Pati A."/>
            <person name="Chen A."/>
            <person name="Palaniappan K."/>
            <person name="Land M."/>
            <person name="Hauser L."/>
            <person name="Brambilla E.M."/>
            <person name="Rohde M."/>
            <person name="Mwirichia R."/>
            <person name="Sikorski J."/>
            <person name="Tindall B.J."/>
            <person name="Goker M."/>
            <person name="Bristow J."/>
            <person name="Eisen J.A."/>
            <person name="Markowitz V."/>
            <person name="Hugenholtz P."/>
            <person name="Klenk H.P."/>
            <person name="Kyrpides N.C."/>
        </authorList>
    </citation>
    <scope>NUCLEOTIDE SEQUENCE [LARGE SCALE GENOMIC DNA]</scope>
    <source>
        <strain evidence="2">DSM 16823 / RW262 / RW262</strain>
    </source>
</reference>
<dbReference type="AlphaFoldDB" id="F2IJS0"/>
<sequence length="292" mass="32730" precursor="true">MWKYKQVGLIVFFLLLFTVVEASPITDQDGKLNVTDANGKKQGKWIYYGKDRPDSGVPASGKVEEGKFIDDRKEGIWIKYHLDGTTPALKGTYEHHRPKGEYTRFWPNGQVKEKGSIDKAGYKDSLIRYYENGTVAFAGFYTATGKENGKISYYYPNGQLEKEYNSNNGVVTGKSTDYYENGDVKKITYFDGTGTVTNTVEKEPVHPMIKVKDPNDSKEKAPAIVGAPKTQGVKWAPNGYNKVYNSDGEISQDGEFKNGALWDGKVYVYDNDGILLKVKVYKNGVYHSDGQL</sequence>
<dbReference type="Pfam" id="PF07661">
    <property type="entry name" value="MORN_2"/>
    <property type="match status" value="3"/>
</dbReference>
<dbReference type="STRING" id="755732.Fluta_1974"/>
<proteinExistence type="predicted"/>
<dbReference type="OrthoDB" id="9812747at2"/>
<dbReference type="RefSeq" id="WP_013686730.1">
    <property type="nucleotide sequence ID" value="NC_015321.1"/>
</dbReference>
<name>F2IJS0_FLUTR</name>
<accession>F2IJS0</accession>
<dbReference type="HOGENOM" id="CLU_989556_0_0_10"/>
<dbReference type="eggNOG" id="COG2849">
    <property type="taxonomic scope" value="Bacteria"/>
</dbReference>
<evidence type="ECO:0000313" key="2">
    <source>
        <dbReference type="Proteomes" id="UP000007463"/>
    </source>
</evidence>
<dbReference type="SUPFAM" id="SSF82185">
    <property type="entry name" value="Histone H3 K4-specific methyltransferase SET7/9 N-terminal domain"/>
    <property type="match status" value="2"/>
</dbReference>
<evidence type="ECO:0000313" key="1">
    <source>
        <dbReference type="EMBL" id="AEA43960.1"/>
    </source>
</evidence>